<dbReference type="Proteomes" id="UP000028091">
    <property type="component" value="Unassembled WGS sequence"/>
</dbReference>
<accession>A0A081LET5</accession>
<keyword evidence="9" id="KW-1185">Reference proteome</keyword>
<sequence>MASFRQRGKSWEYRIIFTDSKGKRKEKSKGGFRTKKEAQIEAAEIEKQIYLGQHEIIQSKEVLLKDWLYEWLDVYGSQCQPSTLKNRKLYIEKNIIPHLGQNKLGQLKRVDYQRYINNLLNKYAKSTVQTIHSIFCSAINKAVELEMLTHNKYSNISIKKDSNVNDDKINYLTKDEVNIFINAAKKSRFHHYIIALILLRTGIRKGELIALQWGDIDFNQKTIRINKSRNEYGVKIPKTKSSIRTIAIDDTLITELKKYRTWQKKNKIKYGVAYQEPKFLIASPNGKDIGTFGINKAIDSILSKTNLHHLTPHGLRHTHAIMLLESGVDIKTVSDRLGHATINMTADVYLHVTKKHETESVLRFEKYLEN</sequence>
<comment type="similarity">
    <text evidence="1">Belongs to the 'phage' integrase family.</text>
</comment>
<dbReference type="SUPFAM" id="SSF56349">
    <property type="entry name" value="DNA breaking-rejoining enzymes"/>
    <property type="match status" value="1"/>
</dbReference>
<evidence type="ECO:0000256" key="4">
    <source>
        <dbReference type="ARBA" id="ARBA00023172"/>
    </source>
</evidence>
<dbReference type="OrthoDB" id="9803188at2"/>
<comment type="caution">
    <text evidence="8">The sequence shown here is derived from an EMBL/GenBank/DDBJ whole genome shotgun (WGS) entry which is preliminary data.</text>
</comment>
<proteinExistence type="inferred from homology"/>
<reference evidence="8 9" key="1">
    <citation type="submission" date="2012-09" db="EMBL/GenBank/DDBJ databases">
        <title>Genome Sequence of Bacillus sp. DW5-4.</title>
        <authorList>
            <person name="Lai Q."/>
            <person name="Liu Y."/>
            <person name="Shao Z."/>
        </authorList>
    </citation>
    <scope>NUCLEOTIDE SEQUENCE [LARGE SCALE GENOMIC DNA]</scope>
    <source>
        <strain evidence="8 9">DW5-4</strain>
    </source>
</reference>
<evidence type="ECO:0000259" key="6">
    <source>
        <dbReference type="PROSITE" id="PS51898"/>
    </source>
</evidence>
<dbReference type="InterPro" id="IPR028259">
    <property type="entry name" value="AP2-like_int_N"/>
</dbReference>
<dbReference type="InterPro" id="IPR002104">
    <property type="entry name" value="Integrase_catalytic"/>
</dbReference>
<evidence type="ECO:0000313" key="9">
    <source>
        <dbReference type="Proteomes" id="UP000028091"/>
    </source>
</evidence>
<dbReference type="InterPro" id="IPR044068">
    <property type="entry name" value="CB"/>
</dbReference>
<dbReference type="GO" id="GO:0003677">
    <property type="term" value="F:DNA binding"/>
    <property type="evidence" value="ECO:0007669"/>
    <property type="project" value="UniProtKB-UniRule"/>
</dbReference>
<organism evidence="8 9">
    <name type="scientific">Bacillus zhangzhouensis</name>
    <dbReference type="NCBI Taxonomy" id="1178540"/>
    <lineage>
        <taxon>Bacteria</taxon>
        <taxon>Bacillati</taxon>
        <taxon>Bacillota</taxon>
        <taxon>Bacilli</taxon>
        <taxon>Bacillales</taxon>
        <taxon>Bacillaceae</taxon>
        <taxon>Bacillus</taxon>
    </lineage>
</organism>
<protein>
    <submittedName>
        <fullName evidence="8">Recombinase XerC</fullName>
    </submittedName>
</protein>
<dbReference type="InterPro" id="IPR010998">
    <property type="entry name" value="Integrase_recombinase_N"/>
</dbReference>
<dbReference type="InterPro" id="IPR013762">
    <property type="entry name" value="Integrase-like_cat_sf"/>
</dbReference>
<keyword evidence="3 5" id="KW-0238">DNA-binding</keyword>
<evidence type="ECO:0000256" key="2">
    <source>
        <dbReference type="ARBA" id="ARBA00022908"/>
    </source>
</evidence>
<evidence type="ECO:0000256" key="5">
    <source>
        <dbReference type="PROSITE-ProRule" id="PRU01248"/>
    </source>
</evidence>
<dbReference type="InterPro" id="IPR011010">
    <property type="entry name" value="DNA_brk_join_enz"/>
</dbReference>
<evidence type="ECO:0000256" key="1">
    <source>
        <dbReference type="ARBA" id="ARBA00008857"/>
    </source>
</evidence>
<dbReference type="RefSeq" id="WP_034317537.1">
    <property type="nucleotide sequence ID" value="NZ_JOTP01000002.1"/>
</dbReference>
<dbReference type="Pfam" id="PF14659">
    <property type="entry name" value="Phage_int_SAM_3"/>
    <property type="match status" value="1"/>
</dbReference>
<dbReference type="CDD" id="cd01189">
    <property type="entry name" value="INT_ICEBs1_C_like"/>
    <property type="match status" value="1"/>
</dbReference>
<dbReference type="PROSITE" id="PS51900">
    <property type="entry name" value="CB"/>
    <property type="match status" value="1"/>
</dbReference>
<name>A0A081LET5_9BACI</name>
<dbReference type="EMBL" id="JOTP01000002">
    <property type="protein sequence ID" value="KEP27761.1"/>
    <property type="molecule type" value="Genomic_DNA"/>
</dbReference>
<dbReference type="Gene3D" id="1.10.150.130">
    <property type="match status" value="1"/>
</dbReference>
<evidence type="ECO:0000313" key="8">
    <source>
        <dbReference type="EMBL" id="KEP27761.1"/>
    </source>
</evidence>
<dbReference type="Pfam" id="PF00589">
    <property type="entry name" value="Phage_integrase"/>
    <property type="match status" value="1"/>
</dbReference>
<evidence type="ECO:0000256" key="3">
    <source>
        <dbReference type="ARBA" id="ARBA00023125"/>
    </source>
</evidence>
<dbReference type="Gene3D" id="1.10.443.10">
    <property type="entry name" value="Intergrase catalytic core"/>
    <property type="match status" value="1"/>
</dbReference>
<dbReference type="GO" id="GO:0015074">
    <property type="term" value="P:DNA integration"/>
    <property type="evidence" value="ECO:0007669"/>
    <property type="project" value="UniProtKB-KW"/>
</dbReference>
<dbReference type="InterPro" id="IPR050090">
    <property type="entry name" value="Tyrosine_recombinase_XerCD"/>
</dbReference>
<dbReference type="PANTHER" id="PTHR30349:SF64">
    <property type="entry name" value="PROPHAGE INTEGRASE INTD-RELATED"/>
    <property type="match status" value="1"/>
</dbReference>
<keyword evidence="4" id="KW-0233">DNA recombination</keyword>
<gene>
    <name evidence="8" type="ORF">BA70_06745</name>
</gene>
<dbReference type="GO" id="GO:0006310">
    <property type="term" value="P:DNA recombination"/>
    <property type="evidence" value="ECO:0007669"/>
    <property type="project" value="UniProtKB-KW"/>
</dbReference>
<evidence type="ECO:0000259" key="7">
    <source>
        <dbReference type="PROSITE" id="PS51900"/>
    </source>
</evidence>
<feature type="domain" description="Tyr recombinase" evidence="6">
    <location>
        <begin position="167"/>
        <end position="362"/>
    </location>
</feature>
<dbReference type="PROSITE" id="PS51898">
    <property type="entry name" value="TYR_RECOMBINASE"/>
    <property type="match status" value="1"/>
</dbReference>
<dbReference type="PANTHER" id="PTHR30349">
    <property type="entry name" value="PHAGE INTEGRASE-RELATED"/>
    <property type="match status" value="1"/>
</dbReference>
<dbReference type="InterPro" id="IPR004107">
    <property type="entry name" value="Integrase_SAM-like_N"/>
</dbReference>
<dbReference type="Pfam" id="PF14657">
    <property type="entry name" value="Arm-DNA-bind_4"/>
    <property type="match status" value="1"/>
</dbReference>
<keyword evidence="2" id="KW-0229">DNA integration</keyword>
<feature type="domain" description="Core-binding (CB)" evidence="7">
    <location>
        <begin position="62"/>
        <end position="143"/>
    </location>
</feature>
<dbReference type="AlphaFoldDB" id="A0A081LET5"/>
<dbReference type="eggNOG" id="COG0582">
    <property type="taxonomic scope" value="Bacteria"/>
</dbReference>